<evidence type="ECO:0000256" key="7">
    <source>
        <dbReference type="ARBA" id="ARBA00040167"/>
    </source>
</evidence>
<evidence type="ECO:0000313" key="13">
    <source>
        <dbReference type="Proteomes" id="UP000199039"/>
    </source>
</evidence>
<evidence type="ECO:0000259" key="11">
    <source>
        <dbReference type="Pfam" id="PF02602"/>
    </source>
</evidence>
<dbReference type="OrthoDB" id="9815856at2"/>
<evidence type="ECO:0000256" key="10">
    <source>
        <dbReference type="SAM" id="MobiDB-lite"/>
    </source>
</evidence>
<dbReference type="PANTHER" id="PTHR38042:SF1">
    <property type="entry name" value="UROPORPHYRINOGEN-III SYNTHASE, CHLOROPLASTIC"/>
    <property type="match status" value="1"/>
</dbReference>
<evidence type="ECO:0000256" key="4">
    <source>
        <dbReference type="ARBA" id="ARBA00023239"/>
    </source>
</evidence>
<dbReference type="Pfam" id="PF02602">
    <property type="entry name" value="HEM4"/>
    <property type="match status" value="1"/>
</dbReference>
<dbReference type="CDD" id="cd06578">
    <property type="entry name" value="HemD"/>
    <property type="match status" value="1"/>
</dbReference>
<evidence type="ECO:0000256" key="9">
    <source>
        <dbReference type="RuleBase" id="RU366031"/>
    </source>
</evidence>
<dbReference type="Gene3D" id="3.40.50.10090">
    <property type="match status" value="2"/>
</dbReference>
<dbReference type="InterPro" id="IPR039793">
    <property type="entry name" value="UROS/Hem4"/>
</dbReference>
<proteinExistence type="inferred from homology"/>
<comment type="similarity">
    <text evidence="2 9">Belongs to the uroporphyrinogen-III synthase family.</text>
</comment>
<keyword evidence="4 9" id="KW-0456">Lyase</keyword>
<feature type="domain" description="Tetrapyrrole biosynthesis uroporphyrinogen III synthase" evidence="11">
    <location>
        <begin position="26"/>
        <end position="280"/>
    </location>
</feature>
<keyword evidence="5 9" id="KW-0627">Porphyrin biosynthesis</keyword>
<dbReference type="GO" id="GO:0006780">
    <property type="term" value="P:uroporphyrinogen III biosynthetic process"/>
    <property type="evidence" value="ECO:0007669"/>
    <property type="project" value="UniProtKB-UniRule"/>
</dbReference>
<evidence type="ECO:0000256" key="6">
    <source>
        <dbReference type="ARBA" id="ARBA00037589"/>
    </source>
</evidence>
<evidence type="ECO:0000256" key="5">
    <source>
        <dbReference type="ARBA" id="ARBA00023244"/>
    </source>
</evidence>
<dbReference type="STRING" id="1814289.SAMN05216410_0818"/>
<dbReference type="EMBL" id="FMYH01000001">
    <property type="protein sequence ID" value="SDB90336.1"/>
    <property type="molecule type" value="Genomic_DNA"/>
</dbReference>
<reference evidence="12 13" key="1">
    <citation type="submission" date="2016-09" db="EMBL/GenBank/DDBJ databases">
        <authorList>
            <person name="Capua I."/>
            <person name="De Benedictis P."/>
            <person name="Joannis T."/>
            <person name="Lombin L.H."/>
            <person name="Cattoli G."/>
        </authorList>
    </citation>
    <scope>NUCLEOTIDE SEQUENCE [LARGE SCALE GENOMIC DNA]</scope>
    <source>
        <strain evidence="12 13">ISLP-3</strain>
    </source>
</reference>
<dbReference type="Proteomes" id="UP000199039">
    <property type="component" value="Unassembled WGS sequence"/>
</dbReference>
<keyword evidence="13" id="KW-1185">Reference proteome</keyword>
<protein>
    <recommendedName>
        <fullName evidence="7 9">Uroporphyrinogen-III synthase</fullName>
        <ecNumber evidence="3 9">4.2.1.75</ecNumber>
    </recommendedName>
</protein>
<comment type="pathway">
    <text evidence="1 9">Porphyrin-containing compound metabolism; protoporphyrin-IX biosynthesis; coproporphyrinogen-III from 5-aminolevulinate: step 3/4.</text>
</comment>
<dbReference type="AlphaFoldDB" id="A0A1G6HA78"/>
<dbReference type="PANTHER" id="PTHR38042">
    <property type="entry name" value="UROPORPHYRINOGEN-III SYNTHASE, CHLOROPLASTIC"/>
    <property type="match status" value="1"/>
</dbReference>
<evidence type="ECO:0000256" key="1">
    <source>
        <dbReference type="ARBA" id="ARBA00004772"/>
    </source>
</evidence>
<dbReference type="EC" id="4.2.1.75" evidence="3 9"/>
<gene>
    <name evidence="12" type="ORF">SAMN05216410_0818</name>
</gene>
<comment type="function">
    <text evidence="6 9">Catalyzes cyclization of the linear tetrapyrrole, hydroxymethylbilane, to the macrocyclic uroporphyrinogen III.</text>
</comment>
<dbReference type="InterPro" id="IPR036108">
    <property type="entry name" value="4pyrrol_syn_uPrphyn_synt_sf"/>
</dbReference>
<evidence type="ECO:0000256" key="3">
    <source>
        <dbReference type="ARBA" id="ARBA00013109"/>
    </source>
</evidence>
<organism evidence="12 13">
    <name type="scientific">Sanguibacter gelidistatuariae</name>
    <dbReference type="NCBI Taxonomy" id="1814289"/>
    <lineage>
        <taxon>Bacteria</taxon>
        <taxon>Bacillati</taxon>
        <taxon>Actinomycetota</taxon>
        <taxon>Actinomycetes</taxon>
        <taxon>Micrococcales</taxon>
        <taxon>Sanguibacteraceae</taxon>
        <taxon>Sanguibacter</taxon>
    </lineage>
</organism>
<comment type="catalytic activity">
    <reaction evidence="8 9">
        <text>hydroxymethylbilane = uroporphyrinogen III + H2O</text>
        <dbReference type="Rhea" id="RHEA:18965"/>
        <dbReference type="ChEBI" id="CHEBI:15377"/>
        <dbReference type="ChEBI" id="CHEBI:57308"/>
        <dbReference type="ChEBI" id="CHEBI:57845"/>
        <dbReference type="EC" id="4.2.1.75"/>
    </reaction>
</comment>
<accession>A0A1G6HA78</accession>
<sequence length="344" mass="34603">MTDTDPSALAGRHVLIPRAPGRGDGLARRVEAAGGVAVVAPLISRQAIDDAGRAALDDAVAQLADGAFAWVAVTSVNAVDELAASAQRVEAKRDGECRADDRSPAPSPLSRLAVAARWAVVGPATARALAAHGITADLVAPQNSATGMLAVWPDAAPRADRPSDGTRAIPSPRVLLPLGDLARPTLEHGLTTLGYLPVRVTAYRTVSHPAPPEVVARWRAGGFDAVVLTSGSVAREVAAQLGVRPDVLAVAIGEPTREAASGVGQVIASVAGAATDDALFAALLAAVGPATTNSSAPSVTPAAAPDPPASPTGLLDAAGNPAILEEGTHPSPRHPGVPHTPEES</sequence>
<feature type="compositionally biased region" description="Low complexity" evidence="10">
    <location>
        <begin position="291"/>
        <end position="303"/>
    </location>
</feature>
<dbReference type="GO" id="GO:0006782">
    <property type="term" value="P:protoporphyrinogen IX biosynthetic process"/>
    <property type="evidence" value="ECO:0007669"/>
    <property type="project" value="UniProtKB-UniRule"/>
</dbReference>
<dbReference type="InterPro" id="IPR003754">
    <property type="entry name" value="4pyrrol_synth_uPrphyn_synth"/>
</dbReference>
<dbReference type="GO" id="GO:0004852">
    <property type="term" value="F:uroporphyrinogen-III synthase activity"/>
    <property type="evidence" value="ECO:0007669"/>
    <property type="project" value="UniProtKB-UniRule"/>
</dbReference>
<dbReference type="SUPFAM" id="SSF69618">
    <property type="entry name" value="HemD-like"/>
    <property type="match status" value="1"/>
</dbReference>
<evidence type="ECO:0000313" key="12">
    <source>
        <dbReference type="EMBL" id="SDB90336.1"/>
    </source>
</evidence>
<name>A0A1G6HA78_9MICO</name>
<evidence type="ECO:0000256" key="2">
    <source>
        <dbReference type="ARBA" id="ARBA00008133"/>
    </source>
</evidence>
<feature type="region of interest" description="Disordered" evidence="10">
    <location>
        <begin position="291"/>
        <end position="344"/>
    </location>
</feature>
<dbReference type="RefSeq" id="WP_093180977.1">
    <property type="nucleotide sequence ID" value="NZ_FMYH01000001.1"/>
</dbReference>
<evidence type="ECO:0000256" key="8">
    <source>
        <dbReference type="ARBA" id="ARBA00048617"/>
    </source>
</evidence>